<dbReference type="EMBL" id="QSRJ01000006">
    <property type="protein sequence ID" value="RGL10145.1"/>
    <property type="molecule type" value="Genomic_DNA"/>
</dbReference>
<dbReference type="Proteomes" id="UP000260943">
    <property type="component" value="Unassembled WGS sequence"/>
</dbReference>
<dbReference type="InterPro" id="IPR026834">
    <property type="entry name" value="LHH"/>
</dbReference>
<gene>
    <name evidence="2" type="ORF">DXC81_06055</name>
</gene>
<feature type="domain" description="LHH" evidence="1">
    <location>
        <begin position="323"/>
        <end position="400"/>
    </location>
</feature>
<comment type="caution">
    <text evidence="2">The sequence shown here is derived from an EMBL/GenBank/DDBJ whole genome shotgun (WGS) entry which is preliminary data.</text>
</comment>
<protein>
    <recommendedName>
        <fullName evidence="1">LHH domain-containing protein</fullName>
    </recommendedName>
</protein>
<dbReference type="AlphaFoldDB" id="A0A3E4QSH2"/>
<proteinExistence type="predicted"/>
<dbReference type="Pfam" id="PF14411">
    <property type="entry name" value="LHH"/>
    <property type="match status" value="1"/>
</dbReference>
<evidence type="ECO:0000313" key="3">
    <source>
        <dbReference type="Proteomes" id="UP000260943"/>
    </source>
</evidence>
<evidence type="ECO:0000259" key="1">
    <source>
        <dbReference type="Pfam" id="PF14411"/>
    </source>
</evidence>
<dbReference type="PROSITE" id="PS51257">
    <property type="entry name" value="PROKAR_LIPOPROTEIN"/>
    <property type="match status" value="1"/>
</dbReference>
<sequence>MKLITRCLRMMRSSRGAARMALAFVLCVVLALQGCTFSAEQIREGSHEEAEFCALDDPNFHAYLQESVYEQVVESLDSENYLVGNVEVKYISKEYLKELSFNSQENIFFGYSLADLNEFYAGEKYVFTVEDGKTITQVFNSVEDTRFDDTINNIAVGGGVILVCVTISAVSAPAAPAVSVIFAGSAKGAALFGASSGMMSALSAGLAKQIETGNYGEALKEAAYAGSEGFKMGAIAGAVSGGAAKASSLKGMTKNGLTWNEAAKIQNESKWSPEIITKLKSTDEYSLYEKAGLYPQQLEGKTILSRDIDIYAKFEKADGTMETNLQRMLNGRAPLDPTGKPYELHHVNQEKDGILAILTRQEHRGKGSPGILNEIGKESEIVRDEFDKVRVHFWKEFAKQFI</sequence>
<reference evidence="2 3" key="1">
    <citation type="submission" date="2018-08" db="EMBL/GenBank/DDBJ databases">
        <title>A genome reference for cultivated species of the human gut microbiota.</title>
        <authorList>
            <person name="Zou Y."/>
            <person name="Xue W."/>
            <person name="Luo G."/>
        </authorList>
    </citation>
    <scope>NUCLEOTIDE SEQUENCE [LARGE SCALE GENOMIC DNA]</scope>
    <source>
        <strain evidence="2 3">TF08-14</strain>
    </source>
</reference>
<evidence type="ECO:0000313" key="2">
    <source>
        <dbReference type="EMBL" id="RGL10145.1"/>
    </source>
</evidence>
<organism evidence="2 3">
    <name type="scientific">Collinsella tanakaei</name>
    <dbReference type="NCBI Taxonomy" id="626935"/>
    <lineage>
        <taxon>Bacteria</taxon>
        <taxon>Bacillati</taxon>
        <taxon>Actinomycetota</taxon>
        <taxon>Coriobacteriia</taxon>
        <taxon>Coriobacteriales</taxon>
        <taxon>Coriobacteriaceae</taxon>
        <taxon>Collinsella</taxon>
    </lineage>
</organism>
<name>A0A3E4QSH2_9ACTN</name>
<accession>A0A3E4QSH2</accession>